<dbReference type="OrthoDB" id="3056089at2759"/>
<evidence type="ECO:0000313" key="2">
    <source>
        <dbReference type="Proteomes" id="UP000030669"/>
    </source>
</evidence>
<sequence>MPFTNPWFGGPAPQFGFGGYPVQHPLHAIPASSDVSDSDFAKLQALNYVPSDCGVETLPREDWSSSGFTTLSWDWFVKKHHAFIEDVCNMCFV</sequence>
<reference evidence="1 2" key="1">
    <citation type="journal article" date="2012" name="Science">
        <title>The Paleozoic origin of enzymatic lignin decomposition reconstructed from 31 fungal genomes.</title>
        <authorList>
            <person name="Floudas D."/>
            <person name="Binder M."/>
            <person name="Riley R."/>
            <person name="Barry K."/>
            <person name="Blanchette R.A."/>
            <person name="Henrissat B."/>
            <person name="Martinez A.T."/>
            <person name="Otillar R."/>
            <person name="Spatafora J.W."/>
            <person name="Yadav J.S."/>
            <person name="Aerts A."/>
            <person name="Benoit I."/>
            <person name="Boyd A."/>
            <person name="Carlson A."/>
            <person name="Copeland A."/>
            <person name="Coutinho P.M."/>
            <person name="de Vries R.P."/>
            <person name="Ferreira P."/>
            <person name="Findley K."/>
            <person name="Foster B."/>
            <person name="Gaskell J."/>
            <person name="Glotzer D."/>
            <person name="Gorecki P."/>
            <person name="Heitman J."/>
            <person name="Hesse C."/>
            <person name="Hori C."/>
            <person name="Igarashi K."/>
            <person name="Jurgens J.A."/>
            <person name="Kallen N."/>
            <person name="Kersten P."/>
            <person name="Kohler A."/>
            <person name="Kuees U."/>
            <person name="Kumar T.K.A."/>
            <person name="Kuo A."/>
            <person name="LaButti K."/>
            <person name="Larrondo L.F."/>
            <person name="Lindquist E."/>
            <person name="Ling A."/>
            <person name="Lombard V."/>
            <person name="Lucas S."/>
            <person name="Lundell T."/>
            <person name="Martin R."/>
            <person name="McLaughlin D.J."/>
            <person name="Morgenstern I."/>
            <person name="Morin E."/>
            <person name="Murat C."/>
            <person name="Nagy L.G."/>
            <person name="Nolan M."/>
            <person name="Ohm R.A."/>
            <person name="Patyshakuliyeva A."/>
            <person name="Rokas A."/>
            <person name="Ruiz-Duenas F.J."/>
            <person name="Sabat G."/>
            <person name="Salamov A."/>
            <person name="Samejima M."/>
            <person name="Schmutz J."/>
            <person name="Slot J.C."/>
            <person name="St John F."/>
            <person name="Stenlid J."/>
            <person name="Sun H."/>
            <person name="Sun S."/>
            <person name="Syed K."/>
            <person name="Tsang A."/>
            <person name="Wiebenga A."/>
            <person name="Young D."/>
            <person name="Pisabarro A."/>
            <person name="Eastwood D.C."/>
            <person name="Martin F."/>
            <person name="Cullen D."/>
            <person name="Grigoriev I.V."/>
            <person name="Hibbett D.S."/>
        </authorList>
    </citation>
    <scope>NUCLEOTIDE SEQUENCE [LARGE SCALE GENOMIC DNA]</scope>
    <source>
        <strain evidence="1 2">ATCC 11539</strain>
    </source>
</reference>
<accession>S7QPL6</accession>
<name>S7QPL6_GLOTA</name>
<dbReference type="KEGG" id="gtr:GLOTRDRAFT_125022"/>
<dbReference type="RefSeq" id="XP_007861500.1">
    <property type="nucleotide sequence ID" value="XM_007863309.1"/>
</dbReference>
<protein>
    <submittedName>
        <fullName evidence="1">Uncharacterized protein</fullName>
    </submittedName>
</protein>
<dbReference type="HOGENOM" id="CLU_2399888_0_0_1"/>
<dbReference type="Proteomes" id="UP000030669">
    <property type="component" value="Unassembled WGS sequence"/>
</dbReference>
<keyword evidence="2" id="KW-1185">Reference proteome</keyword>
<proteinExistence type="predicted"/>
<organism evidence="1 2">
    <name type="scientific">Gloeophyllum trabeum (strain ATCC 11539 / FP-39264 / Madison 617)</name>
    <name type="common">Brown rot fungus</name>
    <dbReference type="NCBI Taxonomy" id="670483"/>
    <lineage>
        <taxon>Eukaryota</taxon>
        <taxon>Fungi</taxon>
        <taxon>Dikarya</taxon>
        <taxon>Basidiomycota</taxon>
        <taxon>Agaricomycotina</taxon>
        <taxon>Agaricomycetes</taxon>
        <taxon>Gloeophyllales</taxon>
        <taxon>Gloeophyllaceae</taxon>
        <taxon>Gloeophyllum</taxon>
    </lineage>
</organism>
<dbReference type="EMBL" id="KB469296">
    <property type="protein sequence ID" value="EPQ61302.1"/>
    <property type="molecule type" value="Genomic_DNA"/>
</dbReference>
<dbReference type="GeneID" id="19301174"/>
<gene>
    <name evidence="1" type="ORF">GLOTRDRAFT_125022</name>
</gene>
<evidence type="ECO:0000313" key="1">
    <source>
        <dbReference type="EMBL" id="EPQ61302.1"/>
    </source>
</evidence>
<dbReference type="AlphaFoldDB" id="S7QPL6"/>